<dbReference type="AlphaFoldDB" id="A0A2K3N770"/>
<reference evidence="1 2" key="1">
    <citation type="journal article" date="2014" name="Am. J. Bot.">
        <title>Genome assembly and annotation for red clover (Trifolium pratense; Fabaceae).</title>
        <authorList>
            <person name="Istvanek J."/>
            <person name="Jaros M."/>
            <person name="Krenek A."/>
            <person name="Repkova J."/>
        </authorList>
    </citation>
    <scope>NUCLEOTIDE SEQUENCE [LARGE SCALE GENOMIC DNA]</scope>
    <source>
        <strain evidence="2">cv. Tatra</strain>
        <tissue evidence="1">Young leaves</tissue>
    </source>
</reference>
<evidence type="ECO:0000313" key="2">
    <source>
        <dbReference type="Proteomes" id="UP000236291"/>
    </source>
</evidence>
<dbReference type="Proteomes" id="UP000236291">
    <property type="component" value="Unassembled WGS sequence"/>
</dbReference>
<dbReference type="InterPro" id="IPR046960">
    <property type="entry name" value="PPR_At4g14850-like_plant"/>
</dbReference>
<protein>
    <submittedName>
        <fullName evidence="1">Pentatricopeptide repeat-containing protein mitochondrial-like</fullName>
    </submittedName>
</protein>
<accession>A0A2K3N770</accession>
<dbReference type="InterPro" id="IPR011990">
    <property type="entry name" value="TPR-like_helical_dom_sf"/>
</dbReference>
<comment type="caution">
    <text evidence="1">The sequence shown here is derived from an EMBL/GenBank/DDBJ whole genome shotgun (WGS) entry which is preliminary data.</text>
</comment>
<reference evidence="1 2" key="2">
    <citation type="journal article" date="2017" name="Front. Plant Sci.">
        <title>Gene Classification and Mining of Molecular Markers Useful in Red Clover (Trifolium pratense) Breeding.</title>
        <authorList>
            <person name="Istvanek J."/>
            <person name="Dluhosova J."/>
            <person name="Dluhos P."/>
            <person name="Patkova L."/>
            <person name="Nedelnik J."/>
            <person name="Repkova J."/>
        </authorList>
    </citation>
    <scope>NUCLEOTIDE SEQUENCE [LARGE SCALE GENOMIC DNA]</scope>
    <source>
        <strain evidence="2">cv. Tatra</strain>
        <tissue evidence="1">Young leaves</tissue>
    </source>
</reference>
<evidence type="ECO:0000313" key="1">
    <source>
        <dbReference type="EMBL" id="PNX98866.1"/>
    </source>
</evidence>
<dbReference type="GO" id="GO:0003723">
    <property type="term" value="F:RNA binding"/>
    <property type="evidence" value="ECO:0007669"/>
    <property type="project" value="InterPro"/>
</dbReference>
<proteinExistence type="predicted"/>
<name>A0A2K3N770_TRIPR</name>
<organism evidence="1 2">
    <name type="scientific">Trifolium pratense</name>
    <name type="common">Red clover</name>
    <dbReference type="NCBI Taxonomy" id="57577"/>
    <lineage>
        <taxon>Eukaryota</taxon>
        <taxon>Viridiplantae</taxon>
        <taxon>Streptophyta</taxon>
        <taxon>Embryophyta</taxon>
        <taxon>Tracheophyta</taxon>
        <taxon>Spermatophyta</taxon>
        <taxon>Magnoliopsida</taxon>
        <taxon>eudicotyledons</taxon>
        <taxon>Gunneridae</taxon>
        <taxon>Pentapetalae</taxon>
        <taxon>rosids</taxon>
        <taxon>fabids</taxon>
        <taxon>Fabales</taxon>
        <taxon>Fabaceae</taxon>
        <taxon>Papilionoideae</taxon>
        <taxon>50 kb inversion clade</taxon>
        <taxon>NPAAA clade</taxon>
        <taxon>Hologalegina</taxon>
        <taxon>IRL clade</taxon>
        <taxon>Trifolieae</taxon>
        <taxon>Trifolium</taxon>
    </lineage>
</organism>
<dbReference type="Gene3D" id="1.25.40.10">
    <property type="entry name" value="Tetratricopeptide repeat domain"/>
    <property type="match status" value="1"/>
</dbReference>
<gene>
    <name evidence="1" type="ORF">L195_g022124</name>
</gene>
<dbReference type="EMBL" id="ASHM01017135">
    <property type="protein sequence ID" value="PNX98866.1"/>
    <property type="molecule type" value="Genomic_DNA"/>
</dbReference>
<dbReference type="GO" id="GO:0009451">
    <property type="term" value="P:RNA modification"/>
    <property type="evidence" value="ECO:0007669"/>
    <property type="project" value="InterPro"/>
</dbReference>
<dbReference type="PANTHER" id="PTHR47926">
    <property type="entry name" value="PENTATRICOPEPTIDE REPEAT-CONTAINING PROTEIN"/>
    <property type="match status" value="1"/>
</dbReference>
<sequence length="241" mass="27565">MDSRSFVFALKACEQFKGFFVGEFVHSVVWKIGFDSQLLVRNAFIHFYSECDQAMELFKLMLLGDVEPNEVTLIAVLSACSEIGDLEMGKRVCGSLVDAKELFDRMETRDIYSSTSMVNGYAKFTCRETTISALKAAKLRWPTLFDNVDSATEDWIVEQMITWKENRDDQIELFGKVRDDWLEKDFTGWIQANRFYLGITDALKFASSRVYIVTKKQLGSATGVYKTLMKHLVGVSEVWLS</sequence>